<feature type="domain" description="RCK C-terminal" evidence="8">
    <location>
        <begin position="144"/>
        <end position="229"/>
    </location>
</feature>
<evidence type="ECO:0000256" key="3">
    <source>
        <dbReference type="ARBA" id="ARBA00022538"/>
    </source>
</evidence>
<gene>
    <name evidence="9" type="primary">trkA</name>
    <name evidence="9" type="ORF">KEC16_02350</name>
</gene>
<evidence type="ECO:0000256" key="6">
    <source>
        <dbReference type="ARBA" id="ARBA00023065"/>
    </source>
</evidence>
<dbReference type="SUPFAM" id="SSF51735">
    <property type="entry name" value="NAD(P)-binding Rossmann-fold domains"/>
    <property type="match status" value="2"/>
</dbReference>
<comment type="caution">
    <text evidence="9">The sequence shown here is derived from an EMBL/GenBank/DDBJ whole genome shotgun (WGS) entry which is preliminary data.</text>
</comment>
<keyword evidence="6" id="KW-0406">Ion transport</keyword>
<dbReference type="Pfam" id="PF02080">
    <property type="entry name" value="TrkA_C"/>
    <property type="match status" value="2"/>
</dbReference>
<feature type="domain" description="RCK N-terminal" evidence="7">
    <location>
        <begin position="1"/>
        <end position="124"/>
    </location>
</feature>
<keyword evidence="5" id="KW-0520">NAD</keyword>
<dbReference type="InterPro" id="IPR036291">
    <property type="entry name" value="NAD(P)-bd_dom_sf"/>
</dbReference>
<evidence type="ECO:0000313" key="10">
    <source>
        <dbReference type="Proteomes" id="UP000680714"/>
    </source>
</evidence>
<dbReference type="RefSeq" id="WP_211546041.1">
    <property type="nucleotide sequence ID" value="NZ_JAGTUF010000001.1"/>
</dbReference>
<dbReference type="NCBIfam" id="NF007032">
    <property type="entry name" value="PRK09496.1-4"/>
    <property type="match status" value="1"/>
</dbReference>
<dbReference type="Gene3D" id="3.30.70.1450">
    <property type="entry name" value="Regulator of K+ conductance, C-terminal domain"/>
    <property type="match status" value="2"/>
</dbReference>
<dbReference type="InterPro" id="IPR050721">
    <property type="entry name" value="Trk_Ktr_HKT_K-transport"/>
</dbReference>
<protein>
    <recommendedName>
        <fullName evidence="1">Trk system potassium uptake protein TrkA</fullName>
    </recommendedName>
</protein>
<dbReference type="InterPro" id="IPR036721">
    <property type="entry name" value="RCK_C_sf"/>
</dbReference>
<dbReference type="NCBIfam" id="NF007041">
    <property type="entry name" value="PRK09496.3-4"/>
    <property type="match status" value="1"/>
</dbReference>
<feature type="domain" description="RCK C-terminal" evidence="8">
    <location>
        <begin position="372"/>
        <end position="453"/>
    </location>
</feature>
<dbReference type="EMBL" id="JAGTUF010000001">
    <property type="protein sequence ID" value="MBR9970552.1"/>
    <property type="molecule type" value="Genomic_DNA"/>
</dbReference>
<proteinExistence type="predicted"/>
<dbReference type="SUPFAM" id="SSF116726">
    <property type="entry name" value="TrkA C-terminal domain-like"/>
    <property type="match status" value="2"/>
</dbReference>
<keyword evidence="2" id="KW-0813">Transport</keyword>
<dbReference type="PROSITE" id="PS51201">
    <property type="entry name" value="RCK_N"/>
    <property type="match status" value="2"/>
</dbReference>
<dbReference type="PROSITE" id="PS51202">
    <property type="entry name" value="RCK_C"/>
    <property type="match status" value="2"/>
</dbReference>
<dbReference type="NCBIfam" id="NF007030">
    <property type="entry name" value="PRK09496.1-1"/>
    <property type="match status" value="1"/>
</dbReference>
<evidence type="ECO:0000259" key="8">
    <source>
        <dbReference type="PROSITE" id="PS51202"/>
    </source>
</evidence>
<evidence type="ECO:0000259" key="7">
    <source>
        <dbReference type="PROSITE" id="PS51201"/>
    </source>
</evidence>
<evidence type="ECO:0000256" key="1">
    <source>
        <dbReference type="ARBA" id="ARBA00017378"/>
    </source>
</evidence>
<evidence type="ECO:0000313" key="9">
    <source>
        <dbReference type="EMBL" id="MBR9970552.1"/>
    </source>
</evidence>
<sequence length="458" mass="49900">MKVIVCGAGQVGFNIAHYLASENNDVTVIDQRPELIRKITDTVDVQAILGHASHPSVLEQAGAGDADMLIAVTQFDEVNMVACQVAHSLFNVPTKIARVRAQSYLQPMWSNLFTRDHMPIDVIISPEIEVARAITRRLQVPGAIDVIPMAGDKVQLIGVRCDEDTPLINTPLRQLTVLFPDLNIVIIGIVRDGRSIVPTAEDQMLEGDEVYFVVDTQQVDRALSAFGREDCAARRIVIFGGGNIGLFLAQQIEEAHPGASVKIIEINKERAEYVAKTLHRTVVLNGDVLDTEILNEANVANAETVVSVTNDDETNILAALLAKRYGAKRAMTLINKTTYNALMGPLGIDVVISPRTITVSNILQHVRRGRIHAVHSLHEGFGELIEADALETSSLVGKPLREVKLPNGVLLGAVVHNGTMISPRGNTVVQAGDRVVLFAAAEAVKKVEKMFSVRLEYF</sequence>
<dbReference type="Pfam" id="PF02254">
    <property type="entry name" value="TrkA_N"/>
    <property type="match status" value="2"/>
</dbReference>
<dbReference type="PANTHER" id="PTHR43833:SF5">
    <property type="entry name" value="TRK SYSTEM POTASSIUM UPTAKE PROTEIN TRKA"/>
    <property type="match status" value="1"/>
</dbReference>
<evidence type="ECO:0000256" key="2">
    <source>
        <dbReference type="ARBA" id="ARBA00022448"/>
    </source>
</evidence>
<dbReference type="PRINTS" id="PR00335">
    <property type="entry name" value="KUPTAKETRKA"/>
</dbReference>
<accession>A0ABS5I807</accession>
<feature type="domain" description="RCK N-terminal" evidence="7">
    <location>
        <begin position="233"/>
        <end position="352"/>
    </location>
</feature>
<dbReference type="InterPro" id="IPR006036">
    <property type="entry name" value="K_uptake_TrkA"/>
</dbReference>
<name>A0ABS5I807_9PROT</name>
<dbReference type="NCBIfam" id="NF007039">
    <property type="entry name" value="PRK09496.3-2"/>
    <property type="match status" value="1"/>
</dbReference>
<evidence type="ECO:0000256" key="5">
    <source>
        <dbReference type="ARBA" id="ARBA00023027"/>
    </source>
</evidence>
<evidence type="ECO:0000256" key="4">
    <source>
        <dbReference type="ARBA" id="ARBA00022958"/>
    </source>
</evidence>
<dbReference type="Gene3D" id="3.40.50.720">
    <property type="entry name" value="NAD(P)-binding Rossmann-like Domain"/>
    <property type="match status" value="2"/>
</dbReference>
<keyword evidence="4" id="KW-0630">Potassium</keyword>
<dbReference type="Proteomes" id="UP000680714">
    <property type="component" value="Unassembled WGS sequence"/>
</dbReference>
<dbReference type="NCBIfam" id="NF007031">
    <property type="entry name" value="PRK09496.1-2"/>
    <property type="match status" value="1"/>
</dbReference>
<reference evidence="9 10" key="1">
    <citation type="submission" date="2021-04" db="EMBL/GenBank/DDBJ databases">
        <title>Magnetospirillum sulfuroxidans sp. nov., a facultative chemolithoautotrophic sulfur-oxidizing alphaproteobacterium isolated from freshwater sediment and proposals for Paramagetospirillum gen. nov., and Magnetospirillaceae fam. nov.</title>
        <authorList>
            <person name="Koziaeva V."/>
            <person name="Geelhoed J.S."/>
            <person name="Sorokin D.Y."/>
            <person name="Grouzdev D.S."/>
        </authorList>
    </citation>
    <scope>NUCLEOTIDE SEQUENCE [LARGE SCALE GENOMIC DNA]</scope>
    <source>
        <strain evidence="9 10">J10</strain>
    </source>
</reference>
<dbReference type="InterPro" id="IPR003148">
    <property type="entry name" value="RCK_N"/>
</dbReference>
<keyword evidence="10" id="KW-1185">Reference proteome</keyword>
<dbReference type="PANTHER" id="PTHR43833">
    <property type="entry name" value="POTASSIUM CHANNEL PROTEIN 2-RELATED-RELATED"/>
    <property type="match status" value="1"/>
</dbReference>
<keyword evidence="3" id="KW-0633">Potassium transport</keyword>
<dbReference type="InterPro" id="IPR006037">
    <property type="entry name" value="RCK_C"/>
</dbReference>
<organism evidence="9 10">
    <name type="scientific">Magnetospirillum sulfuroxidans</name>
    <dbReference type="NCBI Taxonomy" id="611300"/>
    <lineage>
        <taxon>Bacteria</taxon>
        <taxon>Pseudomonadati</taxon>
        <taxon>Pseudomonadota</taxon>
        <taxon>Alphaproteobacteria</taxon>
        <taxon>Rhodospirillales</taxon>
        <taxon>Rhodospirillaceae</taxon>
        <taxon>Magnetospirillum</taxon>
    </lineage>
</organism>